<evidence type="ECO:0000313" key="2">
    <source>
        <dbReference type="EMBL" id="CAG5107492.1"/>
    </source>
</evidence>
<proteinExistence type="predicted"/>
<keyword evidence="3" id="KW-1185">Reference proteome</keyword>
<dbReference type="Proteomes" id="UP001158576">
    <property type="component" value="Chromosome 1"/>
</dbReference>
<feature type="compositionally biased region" description="Basic and acidic residues" evidence="1">
    <location>
        <begin position="197"/>
        <end position="216"/>
    </location>
</feature>
<accession>A0ABN7SZB1</accession>
<protein>
    <submittedName>
        <fullName evidence="2">Oidioi.mRNA.OKI2018_I69.chr1.g3353.t1.cds</fullName>
    </submittedName>
</protein>
<dbReference type="EMBL" id="OU015566">
    <property type="protein sequence ID" value="CAG5107492.1"/>
    <property type="molecule type" value="Genomic_DNA"/>
</dbReference>
<name>A0ABN7SZB1_OIKDI</name>
<evidence type="ECO:0000256" key="1">
    <source>
        <dbReference type="SAM" id="MobiDB-lite"/>
    </source>
</evidence>
<evidence type="ECO:0000313" key="3">
    <source>
        <dbReference type="Proteomes" id="UP001158576"/>
    </source>
</evidence>
<reference evidence="2 3" key="1">
    <citation type="submission" date="2021-04" db="EMBL/GenBank/DDBJ databases">
        <authorList>
            <person name="Bliznina A."/>
        </authorList>
    </citation>
    <scope>NUCLEOTIDE SEQUENCE [LARGE SCALE GENOMIC DNA]</scope>
</reference>
<feature type="region of interest" description="Disordered" evidence="1">
    <location>
        <begin position="193"/>
        <end position="227"/>
    </location>
</feature>
<sequence length="278" mass="30829">MFSTFGELCRGTSSDRLRVIARCQKPPAVKTTPKDSYCLVSCDDNGQSGSLTSSTEVVAKVVLKEDFFPEVEAPTRPIGNLLGGGAADVDPMKTSGSWAGVKHLESRPDSLEIVGPSGDASAVLADDLANLEINKESYFHETPTTFNYDEFTAFNLLIYKLFGDVSSNGTGQTERTELAHAISLMTELGEAKRKHHASIEKKDEQGSKEDESKEGNQDSDEAEIIDHSDCSENKEWTLKYSQMEAILFQEDHIREFFEKQTDIRIEAEKTLRAIIHQK</sequence>
<organism evidence="2 3">
    <name type="scientific">Oikopleura dioica</name>
    <name type="common">Tunicate</name>
    <dbReference type="NCBI Taxonomy" id="34765"/>
    <lineage>
        <taxon>Eukaryota</taxon>
        <taxon>Metazoa</taxon>
        <taxon>Chordata</taxon>
        <taxon>Tunicata</taxon>
        <taxon>Appendicularia</taxon>
        <taxon>Copelata</taxon>
        <taxon>Oikopleuridae</taxon>
        <taxon>Oikopleura</taxon>
    </lineage>
</organism>
<gene>
    <name evidence="2" type="ORF">OKIOD_LOCUS12118</name>
</gene>